<feature type="transmembrane region" description="Helical" evidence="12">
    <location>
        <begin position="6"/>
        <end position="24"/>
    </location>
</feature>
<feature type="transmembrane region" description="Helical" evidence="12">
    <location>
        <begin position="36"/>
        <end position="54"/>
    </location>
</feature>
<keyword evidence="7" id="KW-1278">Translocase</keyword>
<evidence type="ECO:0000313" key="14">
    <source>
        <dbReference type="EMBL" id="CAB4759723.1"/>
    </source>
</evidence>
<dbReference type="InterPro" id="IPR024605">
    <property type="entry name" value="NADP_transhyd_a_C"/>
</dbReference>
<feature type="domain" description="NAD(P) transhydrogenase alpha subunit C-terminal" evidence="13">
    <location>
        <begin position="7"/>
        <end position="89"/>
    </location>
</feature>
<reference evidence="14" key="1">
    <citation type="submission" date="2020-05" db="EMBL/GenBank/DDBJ databases">
        <authorList>
            <person name="Chiriac C."/>
            <person name="Salcher M."/>
            <person name="Ghai R."/>
            <person name="Kavagutti S V."/>
        </authorList>
    </citation>
    <scope>NUCLEOTIDE SEQUENCE</scope>
</reference>
<keyword evidence="6" id="KW-0521">NADP</keyword>
<keyword evidence="5 12" id="KW-0812">Transmembrane</keyword>
<accession>A0A6J6UM24</accession>
<evidence type="ECO:0000256" key="5">
    <source>
        <dbReference type="ARBA" id="ARBA00022692"/>
    </source>
</evidence>
<protein>
    <recommendedName>
        <fullName evidence="2">proton-translocating NAD(P)(+) transhydrogenase</fullName>
        <ecNumber evidence="2">7.1.1.1</ecNumber>
    </recommendedName>
</protein>
<evidence type="ECO:0000256" key="4">
    <source>
        <dbReference type="ARBA" id="ARBA00022519"/>
    </source>
</evidence>
<evidence type="ECO:0000259" key="13">
    <source>
        <dbReference type="Pfam" id="PF12769"/>
    </source>
</evidence>
<keyword evidence="9" id="KW-0520">NAD</keyword>
<dbReference type="AlphaFoldDB" id="A0A6J6UM24"/>
<sequence>MDGVALLTIFVLSIFVGLEVVSKVSTVLHTPLMSGANAIHGIVLLGGIIVTGAAENTLEIVLGVIAILLGSINLVGGFVVTDRMLEMFKPKKPAPTEKPGGAA</sequence>
<dbReference type="PANTHER" id="PTHR10160">
    <property type="entry name" value="NAD(P) TRANSHYDROGENASE"/>
    <property type="match status" value="1"/>
</dbReference>
<evidence type="ECO:0000256" key="6">
    <source>
        <dbReference type="ARBA" id="ARBA00022857"/>
    </source>
</evidence>
<gene>
    <name evidence="14" type="ORF">UFOPK2786_01770</name>
</gene>
<dbReference type="GO" id="GO:0006740">
    <property type="term" value="P:NADPH regeneration"/>
    <property type="evidence" value="ECO:0007669"/>
    <property type="project" value="TreeGrafter"/>
</dbReference>
<evidence type="ECO:0000256" key="11">
    <source>
        <dbReference type="ARBA" id="ARBA00048202"/>
    </source>
</evidence>
<name>A0A6J6UM24_9ZZZZ</name>
<keyword evidence="3" id="KW-1003">Cell membrane</keyword>
<comment type="subcellular location">
    <subcellularLocation>
        <location evidence="1">Cell inner membrane</location>
        <topology evidence="1">Multi-pass membrane protein</topology>
    </subcellularLocation>
</comment>
<evidence type="ECO:0000256" key="2">
    <source>
        <dbReference type="ARBA" id="ARBA00012943"/>
    </source>
</evidence>
<feature type="transmembrane region" description="Helical" evidence="12">
    <location>
        <begin position="60"/>
        <end position="81"/>
    </location>
</feature>
<dbReference type="PANTHER" id="PTHR10160:SF19">
    <property type="entry name" value="PROTON-TRANSLOCATING NAD(P)(+) TRANSHYDROGENASE"/>
    <property type="match status" value="1"/>
</dbReference>
<dbReference type="GO" id="GO:0008750">
    <property type="term" value="F:proton-translocating NAD(P)+ transhydrogenase activity"/>
    <property type="evidence" value="ECO:0007669"/>
    <property type="project" value="UniProtKB-EC"/>
</dbReference>
<proteinExistence type="predicted"/>
<comment type="catalytic activity">
    <reaction evidence="11">
        <text>NAD(+) + NADPH + H(+)(in) = NADH + NADP(+) + H(+)(out)</text>
        <dbReference type="Rhea" id="RHEA:47992"/>
        <dbReference type="ChEBI" id="CHEBI:15378"/>
        <dbReference type="ChEBI" id="CHEBI:57540"/>
        <dbReference type="ChEBI" id="CHEBI:57783"/>
        <dbReference type="ChEBI" id="CHEBI:57945"/>
        <dbReference type="ChEBI" id="CHEBI:58349"/>
        <dbReference type="EC" id="7.1.1.1"/>
    </reaction>
</comment>
<dbReference type="EMBL" id="CAEZYW010000343">
    <property type="protein sequence ID" value="CAB4759723.1"/>
    <property type="molecule type" value="Genomic_DNA"/>
</dbReference>
<dbReference type="GO" id="GO:0005886">
    <property type="term" value="C:plasma membrane"/>
    <property type="evidence" value="ECO:0007669"/>
    <property type="project" value="UniProtKB-SubCell"/>
</dbReference>
<organism evidence="14">
    <name type="scientific">freshwater metagenome</name>
    <dbReference type="NCBI Taxonomy" id="449393"/>
    <lineage>
        <taxon>unclassified sequences</taxon>
        <taxon>metagenomes</taxon>
        <taxon>ecological metagenomes</taxon>
    </lineage>
</organism>
<dbReference type="EC" id="7.1.1.1" evidence="2"/>
<evidence type="ECO:0000256" key="10">
    <source>
        <dbReference type="ARBA" id="ARBA00023136"/>
    </source>
</evidence>
<evidence type="ECO:0000256" key="1">
    <source>
        <dbReference type="ARBA" id="ARBA00004429"/>
    </source>
</evidence>
<evidence type="ECO:0000256" key="9">
    <source>
        <dbReference type="ARBA" id="ARBA00023027"/>
    </source>
</evidence>
<evidence type="ECO:0000256" key="7">
    <source>
        <dbReference type="ARBA" id="ARBA00022967"/>
    </source>
</evidence>
<dbReference type="GO" id="GO:0050661">
    <property type="term" value="F:NADP binding"/>
    <property type="evidence" value="ECO:0007669"/>
    <property type="project" value="TreeGrafter"/>
</dbReference>
<dbReference type="Pfam" id="PF12769">
    <property type="entry name" value="PNTB_4TM"/>
    <property type="match status" value="1"/>
</dbReference>
<evidence type="ECO:0000256" key="12">
    <source>
        <dbReference type="SAM" id="Phobius"/>
    </source>
</evidence>
<keyword evidence="4" id="KW-0997">Cell inner membrane</keyword>
<evidence type="ECO:0000256" key="8">
    <source>
        <dbReference type="ARBA" id="ARBA00022989"/>
    </source>
</evidence>
<keyword evidence="10 12" id="KW-0472">Membrane</keyword>
<evidence type="ECO:0000256" key="3">
    <source>
        <dbReference type="ARBA" id="ARBA00022475"/>
    </source>
</evidence>
<keyword evidence="8 12" id="KW-1133">Transmembrane helix</keyword>